<evidence type="ECO:0000313" key="2">
    <source>
        <dbReference type="Proteomes" id="UP001065322"/>
    </source>
</evidence>
<reference evidence="2" key="1">
    <citation type="submission" date="2020-06" db="EMBL/GenBank/DDBJ databases">
        <title>Thalassolituus marinus alknpb1M-1, a hydrocarbon-degrading bacterium isolated from the deep-sea overlying water using an in-situ strategy from the South China Sea basin.</title>
        <authorList>
            <person name="Dong C."/>
            <person name="Chen Y."/>
            <person name="Shao Z."/>
        </authorList>
    </citation>
    <scope>NUCLEOTIDE SEQUENCE [LARGE SCALE GENOMIC DNA]</scope>
    <source>
        <strain evidence="2">alknpb1M-1</strain>
    </source>
</reference>
<proteinExistence type="predicted"/>
<dbReference type="RefSeq" id="WP_260997634.1">
    <property type="nucleotide sequence ID" value="NZ_CP054475.1"/>
</dbReference>
<keyword evidence="2" id="KW-1185">Reference proteome</keyword>
<evidence type="ECO:0008006" key="3">
    <source>
        <dbReference type="Google" id="ProtNLM"/>
    </source>
</evidence>
<sequence>MNQPLTIADVMRVFDKLISHWQLSPTEQSSILGMTLSHYEQLTEEKQSTASPELMERLVRLVGIQKAVSVIAPRGAENQFFTATVDAPPLQGRSIRDYLITQNSEEDLEALFRWINSKAC</sequence>
<protein>
    <recommendedName>
        <fullName evidence="3">Transcriptional regulator</fullName>
    </recommendedName>
</protein>
<dbReference type="Proteomes" id="UP001065322">
    <property type="component" value="Chromosome"/>
</dbReference>
<name>A0ABY6AEF6_9GAMM</name>
<evidence type="ECO:0000313" key="1">
    <source>
        <dbReference type="EMBL" id="UXD88953.1"/>
    </source>
</evidence>
<dbReference type="EMBL" id="CP054475">
    <property type="protein sequence ID" value="UXD88953.1"/>
    <property type="molecule type" value="Genomic_DNA"/>
</dbReference>
<organism evidence="1 2">
    <name type="scientific">Thalassolituus hydrocarboniclasticus</name>
    <dbReference type="NCBI Taxonomy" id="2742796"/>
    <lineage>
        <taxon>Bacteria</taxon>
        <taxon>Pseudomonadati</taxon>
        <taxon>Pseudomonadota</taxon>
        <taxon>Gammaproteobacteria</taxon>
        <taxon>Oceanospirillales</taxon>
        <taxon>Oceanospirillaceae</taxon>
        <taxon>Thalassolituus</taxon>
    </lineage>
</organism>
<accession>A0ABY6AEF6</accession>
<gene>
    <name evidence="1" type="ORF">HUF19_16560</name>
</gene>